<evidence type="ECO:0000313" key="2">
    <source>
        <dbReference type="Proteomes" id="UP001295684"/>
    </source>
</evidence>
<dbReference type="Proteomes" id="UP001295684">
    <property type="component" value="Unassembled WGS sequence"/>
</dbReference>
<dbReference type="AlphaFoldDB" id="A0AAD1XN37"/>
<protein>
    <submittedName>
        <fullName evidence="1">Uncharacterized protein</fullName>
    </submittedName>
</protein>
<evidence type="ECO:0000313" key="1">
    <source>
        <dbReference type="EMBL" id="CAI2375594.1"/>
    </source>
</evidence>
<proteinExistence type="predicted"/>
<keyword evidence="2" id="KW-1185">Reference proteome</keyword>
<organism evidence="1 2">
    <name type="scientific">Euplotes crassus</name>
    <dbReference type="NCBI Taxonomy" id="5936"/>
    <lineage>
        <taxon>Eukaryota</taxon>
        <taxon>Sar</taxon>
        <taxon>Alveolata</taxon>
        <taxon>Ciliophora</taxon>
        <taxon>Intramacronucleata</taxon>
        <taxon>Spirotrichea</taxon>
        <taxon>Hypotrichia</taxon>
        <taxon>Euplotida</taxon>
        <taxon>Euplotidae</taxon>
        <taxon>Moneuplotes</taxon>
    </lineage>
</organism>
<sequence length="260" mass="30147">METKTTEEEQQLFSEELQLSENIIFKIFSRRYASYFFKNVQICKPSTLKNWLTSGIKFNGKLDICIMATDQRWNDNQCYLLKTSPKTHTLKICSYSQSQGHNKLRVFCQRYLKPISMALEEVNLCQWIISNPRLFVKILLATNGCKSLALHDCVFPSTPFKVPKNCSLKSLTLGYTKPGSQETDNFQKWQTCFPLLSFIKSCECFSNIKITVAVKVLQIRKEFFEEDVRKGSVKGVTFTLCHSLMQVLYGYPKFSIHFDE</sequence>
<accession>A0AAD1XN37</accession>
<gene>
    <name evidence="1" type="ORF">ECRASSUSDP1_LOCUS16957</name>
</gene>
<name>A0AAD1XN37_EUPCR</name>
<comment type="caution">
    <text evidence="1">The sequence shown here is derived from an EMBL/GenBank/DDBJ whole genome shotgun (WGS) entry which is preliminary data.</text>
</comment>
<dbReference type="EMBL" id="CAMPGE010017084">
    <property type="protein sequence ID" value="CAI2375594.1"/>
    <property type="molecule type" value="Genomic_DNA"/>
</dbReference>
<reference evidence="1" key="1">
    <citation type="submission" date="2023-07" db="EMBL/GenBank/DDBJ databases">
        <authorList>
            <consortium name="AG Swart"/>
            <person name="Singh M."/>
            <person name="Singh A."/>
            <person name="Seah K."/>
            <person name="Emmerich C."/>
        </authorList>
    </citation>
    <scope>NUCLEOTIDE SEQUENCE</scope>
    <source>
        <strain evidence="1">DP1</strain>
    </source>
</reference>